<gene>
    <name evidence="4" type="ORF">BT96DRAFT_879495</name>
</gene>
<dbReference type="InterPro" id="IPR016181">
    <property type="entry name" value="Acyl_CoA_acyltransferase"/>
</dbReference>
<proteinExistence type="predicted"/>
<keyword evidence="1" id="KW-0808">Transferase</keyword>
<protein>
    <submittedName>
        <fullName evidence="4">Acyl-CoA N-acyltransferase</fullName>
    </submittedName>
</protein>
<dbReference type="PANTHER" id="PTHR10908:SF0">
    <property type="entry name" value="SEROTONIN N-ACETYLTRANSFERASE"/>
    <property type="match status" value="1"/>
</dbReference>
<dbReference type="EMBL" id="ML769433">
    <property type="protein sequence ID" value="KAE9402597.1"/>
    <property type="molecule type" value="Genomic_DNA"/>
</dbReference>
<dbReference type="PANTHER" id="PTHR10908">
    <property type="entry name" value="SEROTONIN N-ACETYLTRANSFERASE"/>
    <property type="match status" value="1"/>
</dbReference>
<dbReference type="Proteomes" id="UP000799118">
    <property type="component" value="Unassembled WGS sequence"/>
</dbReference>
<evidence type="ECO:0000313" key="5">
    <source>
        <dbReference type="Proteomes" id="UP000799118"/>
    </source>
</evidence>
<dbReference type="GO" id="GO:0005737">
    <property type="term" value="C:cytoplasm"/>
    <property type="evidence" value="ECO:0007669"/>
    <property type="project" value="TreeGrafter"/>
</dbReference>
<dbReference type="SUPFAM" id="SSF55729">
    <property type="entry name" value="Acyl-CoA N-acyltransferases (Nat)"/>
    <property type="match status" value="1"/>
</dbReference>
<evidence type="ECO:0000313" key="4">
    <source>
        <dbReference type="EMBL" id="KAE9402597.1"/>
    </source>
</evidence>
<sequence>MAVNVIFNLVNTNQLENAIRLELEGYPTDEAASLESFRLRQFLAGELFLGAFRPGSSSPELVGFICGTRASGSTLTHESMSQHTPDGPSVCIHSVCVSASYRRQGIALGLLKEYFSRVLRCQPKVERILLIAHEELIPLYVKAGFELVGKSSVAHGARPWYEMCLVLPPMPFEEVDPLISGGDVCSVEHLPVEY</sequence>
<dbReference type="InterPro" id="IPR051635">
    <property type="entry name" value="SNAT-like"/>
</dbReference>
<evidence type="ECO:0000256" key="2">
    <source>
        <dbReference type="ARBA" id="ARBA00023315"/>
    </source>
</evidence>
<dbReference type="GO" id="GO:0004059">
    <property type="term" value="F:aralkylamine N-acetyltransferase activity"/>
    <property type="evidence" value="ECO:0007669"/>
    <property type="project" value="TreeGrafter"/>
</dbReference>
<evidence type="ECO:0000256" key="1">
    <source>
        <dbReference type="ARBA" id="ARBA00022679"/>
    </source>
</evidence>
<feature type="domain" description="N-acetyltransferase" evidence="3">
    <location>
        <begin position="5"/>
        <end position="168"/>
    </location>
</feature>
<organism evidence="4 5">
    <name type="scientific">Gymnopus androsaceus JB14</name>
    <dbReference type="NCBI Taxonomy" id="1447944"/>
    <lineage>
        <taxon>Eukaryota</taxon>
        <taxon>Fungi</taxon>
        <taxon>Dikarya</taxon>
        <taxon>Basidiomycota</taxon>
        <taxon>Agaricomycotina</taxon>
        <taxon>Agaricomycetes</taxon>
        <taxon>Agaricomycetidae</taxon>
        <taxon>Agaricales</taxon>
        <taxon>Marasmiineae</taxon>
        <taxon>Omphalotaceae</taxon>
        <taxon>Gymnopus</taxon>
    </lineage>
</organism>
<dbReference type="InterPro" id="IPR000182">
    <property type="entry name" value="GNAT_dom"/>
</dbReference>
<evidence type="ECO:0000259" key="3">
    <source>
        <dbReference type="PROSITE" id="PS51186"/>
    </source>
</evidence>
<reference evidence="4" key="1">
    <citation type="journal article" date="2019" name="Environ. Microbiol.">
        <title>Fungal ecological strategies reflected in gene transcription - a case study of two litter decomposers.</title>
        <authorList>
            <person name="Barbi F."/>
            <person name="Kohler A."/>
            <person name="Barry K."/>
            <person name="Baskaran P."/>
            <person name="Daum C."/>
            <person name="Fauchery L."/>
            <person name="Ihrmark K."/>
            <person name="Kuo A."/>
            <person name="LaButti K."/>
            <person name="Lipzen A."/>
            <person name="Morin E."/>
            <person name="Grigoriev I.V."/>
            <person name="Henrissat B."/>
            <person name="Lindahl B."/>
            <person name="Martin F."/>
        </authorList>
    </citation>
    <scope>NUCLEOTIDE SEQUENCE</scope>
    <source>
        <strain evidence="4">JB14</strain>
    </source>
</reference>
<keyword evidence="5" id="KW-1185">Reference proteome</keyword>
<dbReference type="AlphaFoldDB" id="A0A6A4I051"/>
<dbReference type="OrthoDB" id="30840at2759"/>
<accession>A0A6A4I051</accession>
<dbReference type="Gene3D" id="3.40.630.30">
    <property type="match status" value="1"/>
</dbReference>
<dbReference type="CDD" id="cd04301">
    <property type="entry name" value="NAT_SF"/>
    <property type="match status" value="1"/>
</dbReference>
<dbReference type="PROSITE" id="PS51186">
    <property type="entry name" value="GNAT"/>
    <property type="match status" value="1"/>
</dbReference>
<name>A0A6A4I051_9AGAR</name>
<keyword evidence="2" id="KW-0012">Acyltransferase</keyword>
<dbReference type="Pfam" id="PF13673">
    <property type="entry name" value="Acetyltransf_10"/>
    <property type="match status" value="1"/>
</dbReference>